<dbReference type="Pfam" id="PF07704">
    <property type="entry name" value="PSK_trans_fac"/>
    <property type="match status" value="1"/>
</dbReference>
<keyword evidence="1" id="KW-0175">Coiled coil</keyword>
<dbReference type="RefSeq" id="WP_204195317.1">
    <property type="nucleotide sequence ID" value="NZ_JAFEMC010000001.1"/>
</dbReference>
<comment type="caution">
    <text evidence="2">The sequence shown here is derived from an EMBL/GenBank/DDBJ whole genome shotgun (WGS) entry which is preliminary data.</text>
</comment>
<protein>
    <submittedName>
        <fullName evidence="2">Type II toxin-antitoxin system VapB family antitoxin</fullName>
    </submittedName>
</protein>
<keyword evidence="3" id="KW-1185">Reference proteome</keyword>
<name>A0ABS2D3V1_9SPHN</name>
<dbReference type="EMBL" id="JAFEMC010000001">
    <property type="protein sequence ID" value="MBM6575605.1"/>
    <property type="molecule type" value="Genomic_DNA"/>
</dbReference>
<organism evidence="2 3">
    <name type="scientific">Sphingomonas longa</name>
    <dbReference type="NCBI Taxonomy" id="2778730"/>
    <lineage>
        <taxon>Bacteria</taxon>
        <taxon>Pseudomonadati</taxon>
        <taxon>Pseudomonadota</taxon>
        <taxon>Alphaproteobacteria</taxon>
        <taxon>Sphingomonadales</taxon>
        <taxon>Sphingomonadaceae</taxon>
        <taxon>Sphingomonas</taxon>
    </lineage>
</organism>
<evidence type="ECO:0000256" key="1">
    <source>
        <dbReference type="SAM" id="Coils"/>
    </source>
</evidence>
<evidence type="ECO:0000313" key="3">
    <source>
        <dbReference type="Proteomes" id="UP000763641"/>
    </source>
</evidence>
<reference evidence="2 3" key="1">
    <citation type="submission" date="2020-12" db="EMBL/GenBank/DDBJ databases">
        <title>Sphingomonas sp.</title>
        <authorList>
            <person name="Kim M.K."/>
        </authorList>
    </citation>
    <scope>NUCLEOTIDE SEQUENCE [LARGE SCALE GENOMIC DNA]</scope>
    <source>
        <strain evidence="2 3">BT552</strain>
    </source>
</reference>
<sequence>MGVQLNIKSAEARHLAEKVASTTGVSITEAVTDALRRRLQEVEREVATADDALLRRAADFHAMMAGSRACWPAAMLDVDHGDLLYGEDGLPR</sequence>
<dbReference type="Proteomes" id="UP000763641">
    <property type="component" value="Unassembled WGS sequence"/>
</dbReference>
<gene>
    <name evidence="2" type="ORF">ILT43_04420</name>
</gene>
<dbReference type="InterPro" id="IPR011660">
    <property type="entry name" value="VapB-like"/>
</dbReference>
<accession>A0ABS2D3V1</accession>
<evidence type="ECO:0000313" key="2">
    <source>
        <dbReference type="EMBL" id="MBM6575605.1"/>
    </source>
</evidence>
<feature type="coiled-coil region" evidence="1">
    <location>
        <begin position="25"/>
        <end position="52"/>
    </location>
</feature>
<proteinExistence type="predicted"/>